<name>A0A6J4SLC6_9ACTN</name>
<reference evidence="2" key="1">
    <citation type="submission" date="2020-02" db="EMBL/GenBank/DDBJ databases">
        <authorList>
            <person name="Meier V. D."/>
        </authorList>
    </citation>
    <scope>NUCLEOTIDE SEQUENCE</scope>
    <source>
        <strain evidence="2">AVDCRST_MAG17</strain>
    </source>
</reference>
<evidence type="ECO:0000313" key="2">
    <source>
        <dbReference type="EMBL" id="CAA9499141.1"/>
    </source>
</evidence>
<gene>
    <name evidence="2" type="ORF">AVDCRST_MAG17-1253</name>
</gene>
<dbReference type="PROSITE" id="PS50125">
    <property type="entry name" value="GUANYLATE_CYCLASE_2"/>
    <property type="match status" value="1"/>
</dbReference>
<proteinExistence type="predicted"/>
<dbReference type="EMBL" id="CADCVV010000088">
    <property type="protein sequence ID" value="CAA9499141.1"/>
    <property type="molecule type" value="Genomic_DNA"/>
</dbReference>
<dbReference type="GO" id="GO:0035556">
    <property type="term" value="P:intracellular signal transduction"/>
    <property type="evidence" value="ECO:0007669"/>
    <property type="project" value="InterPro"/>
</dbReference>
<accession>A0A6J4SLC6</accession>
<protein>
    <submittedName>
        <fullName evidence="2">Adenylate cyclase</fullName>
        <ecNumber evidence="2">4.6.1.1</ecNumber>
    </submittedName>
</protein>
<dbReference type="AlphaFoldDB" id="A0A6J4SLC6"/>
<organism evidence="2">
    <name type="scientific">uncultured Solirubrobacterales bacterium</name>
    <dbReference type="NCBI Taxonomy" id="768556"/>
    <lineage>
        <taxon>Bacteria</taxon>
        <taxon>Bacillati</taxon>
        <taxon>Actinomycetota</taxon>
        <taxon>Thermoleophilia</taxon>
        <taxon>Solirubrobacterales</taxon>
        <taxon>environmental samples</taxon>
    </lineage>
</organism>
<dbReference type="EC" id="4.6.1.1" evidence="2"/>
<dbReference type="InterPro" id="IPR001054">
    <property type="entry name" value="A/G_cyclase"/>
</dbReference>
<dbReference type="SUPFAM" id="SSF55073">
    <property type="entry name" value="Nucleotide cyclase"/>
    <property type="match status" value="1"/>
</dbReference>
<dbReference type="InterPro" id="IPR029787">
    <property type="entry name" value="Nucleotide_cyclase"/>
</dbReference>
<dbReference type="GO" id="GO:0004016">
    <property type="term" value="F:adenylate cyclase activity"/>
    <property type="evidence" value="ECO:0007669"/>
    <property type="project" value="UniProtKB-EC"/>
</dbReference>
<keyword evidence="2" id="KW-0456">Lyase</keyword>
<dbReference type="SMART" id="SM00044">
    <property type="entry name" value="CYCc"/>
    <property type="match status" value="1"/>
</dbReference>
<dbReference type="CDD" id="cd07302">
    <property type="entry name" value="CHD"/>
    <property type="match status" value="1"/>
</dbReference>
<dbReference type="InterPro" id="IPR032026">
    <property type="entry name" value="Ad_Cy_reg"/>
</dbReference>
<evidence type="ECO:0000259" key="1">
    <source>
        <dbReference type="PROSITE" id="PS50125"/>
    </source>
</evidence>
<dbReference type="Gene3D" id="3.30.70.1230">
    <property type="entry name" value="Nucleotide cyclase"/>
    <property type="match status" value="1"/>
</dbReference>
<feature type="domain" description="Guanylate cyclase" evidence="1">
    <location>
        <begin position="248"/>
        <end position="356"/>
    </location>
</feature>
<dbReference type="Pfam" id="PF16701">
    <property type="entry name" value="Ad_Cy_reg"/>
    <property type="match status" value="1"/>
</dbReference>
<dbReference type="GO" id="GO:0009190">
    <property type="term" value="P:cyclic nucleotide biosynthetic process"/>
    <property type="evidence" value="ECO:0007669"/>
    <property type="project" value="InterPro"/>
</dbReference>
<sequence>MPPARVHCLVTIRRFDGGRLAGVAKGGQGTRASEADQSPDFGAAGLLEGLAEEGREARLRLLGELWAEGASLDELGTAVAQDRLAVLPLERRLTTEARLTAEDLSARCGLDIEFVRAVRAGLGLARAADGAAVFREADVEAFRTLGLFRSQTEISDEALFEVVRVLGHGLWRTSEAIRTVLADALARGGDTELEVARRYRTAAEQLGPAAGPFLESAMYAHLAEGIRGEMLTQVEISSGQTDDTWEVAVCFVDLVGYTRLGEERPVDEVTAMAGRLASAAARVARPPVRLVKTIGDATMLVSLDPEALVEAAENLLAAIEADDGLPDARTGFAYGTALTRGGDWYGRTVNLASRLTAVADPGHIVSTRAGRDAVGSRGWVSAGRTTLKGFEDEVDLFRLEQP</sequence>